<dbReference type="Proteomes" id="UP000623467">
    <property type="component" value="Unassembled WGS sequence"/>
</dbReference>
<dbReference type="InterPro" id="IPR011600">
    <property type="entry name" value="Pept_C14_caspase"/>
</dbReference>
<evidence type="ECO:0000259" key="2">
    <source>
        <dbReference type="Pfam" id="PF00656"/>
    </source>
</evidence>
<sequence length="731" mass="81154">MPQIHWPAKRLWGFSESQKELKRLAHLPWKNFHALLIGIDQYPRGVPSLGGAVRDIMDVKSFLVDAFDVPKRSSLDIRVLKNKMATHDDIIAEISNLRTAGTVKKNDAILIYYAGHGASMPPPEGWPGYGSTAPPEEVEIQCIVASDAAVSKENQKYFVSGVVLDRTLAALLRDLADEKGNNITVILDCCHSGSGTREHRLMRGIEFKDPEGRRITVPADYDRGIWKKFFGRGAVVDYQYRHAGLSSHVLLAACGSKEQAADDFSFTQALLEYLKTASLNALSYTALIRSIDPDSKRLSTWQNPICEGNSKNCILFDLKEINLGRLTFDVVKENGNLTVCAGDILGITRGTEFAVYSSKMFTINSTLLGTFVVTATGGTTSSLQCTEAAFKSVEQNSAVASPAAHCQSQFSVHVADESIRSCVEVAVVEENPEDQYGRPQLSHDASADNTDLILRCSGTDEISFFHPPLSEVGKLGLERLHYTLPLNPSRIRRVLRTAAHFFKYLRHVPQQSLLCSNVEVHLCELEETDRYEKGLTGIRREMRAKPRLNPGKFGELEVKAAKPKAAITTAPAYGIELVNKSGINLFAWAFFFDCSTLEIRQYYEPRVAKGTAMVDPTLPKQDGPEPCEPWPVALNFRNGGGDLLRLQLYDQQSLDVGFLRIFLSTRYLGGGLSSITQTSPFKYVDGLWRGEHKTTRLRGARSPDEQRDGDRLDIWDVITIPLVQRVSNPQS</sequence>
<protein>
    <recommendedName>
        <fullName evidence="2">Peptidase C14 caspase domain-containing protein</fullName>
    </recommendedName>
</protein>
<dbReference type="InterPro" id="IPR050452">
    <property type="entry name" value="Metacaspase"/>
</dbReference>
<comment type="similarity">
    <text evidence="1">Belongs to the peptidase C14B family.</text>
</comment>
<dbReference type="Pfam" id="PF00656">
    <property type="entry name" value="Peptidase_C14"/>
    <property type="match status" value="1"/>
</dbReference>
<dbReference type="GO" id="GO:0004197">
    <property type="term" value="F:cysteine-type endopeptidase activity"/>
    <property type="evidence" value="ECO:0007669"/>
    <property type="project" value="InterPro"/>
</dbReference>
<comment type="caution">
    <text evidence="3">The sequence shown here is derived from an EMBL/GenBank/DDBJ whole genome shotgun (WGS) entry which is preliminary data.</text>
</comment>
<keyword evidence="4" id="KW-1185">Reference proteome</keyword>
<dbReference type="Gene3D" id="3.40.50.1460">
    <property type="match status" value="1"/>
</dbReference>
<organism evidence="3 4">
    <name type="scientific">Mycena sanguinolenta</name>
    <dbReference type="NCBI Taxonomy" id="230812"/>
    <lineage>
        <taxon>Eukaryota</taxon>
        <taxon>Fungi</taxon>
        <taxon>Dikarya</taxon>
        <taxon>Basidiomycota</taxon>
        <taxon>Agaricomycotina</taxon>
        <taxon>Agaricomycetes</taxon>
        <taxon>Agaricomycetidae</taxon>
        <taxon>Agaricales</taxon>
        <taxon>Marasmiineae</taxon>
        <taxon>Mycenaceae</taxon>
        <taxon>Mycena</taxon>
    </lineage>
</organism>
<dbReference type="GO" id="GO:0006508">
    <property type="term" value="P:proteolysis"/>
    <property type="evidence" value="ECO:0007669"/>
    <property type="project" value="InterPro"/>
</dbReference>
<evidence type="ECO:0000256" key="1">
    <source>
        <dbReference type="ARBA" id="ARBA00009005"/>
    </source>
</evidence>
<dbReference type="AlphaFoldDB" id="A0A8H6XXW2"/>
<proteinExistence type="inferred from homology"/>
<name>A0A8H6XXW2_9AGAR</name>
<evidence type="ECO:0000313" key="3">
    <source>
        <dbReference type="EMBL" id="KAF7348381.1"/>
    </source>
</evidence>
<reference evidence="3" key="1">
    <citation type="submission" date="2020-05" db="EMBL/GenBank/DDBJ databases">
        <title>Mycena genomes resolve the evolution of fungal bioluminescence.</title>
        <authorList>
            <person name="Tsai I.J."/>
        </authorList>
    </citation>
    <scope>NUCLEOTIDE SEQUENCE</scope>
    <source>
        <strain evidence="3">160909Yilan</strain>
    </source>
</reference>
<gene>
    <name evidence="3" type="ORF">MSAN_01792100</name>
</gene>
<dbReference type="GO" id="GO:0005737">
    <property type="term" value="C:cytoplasm"/>
    <property type="evidence" value="ECO:0007669"/>
    <property type="project" value="TreeGrafter"/>
</dbReference>
<dbReference type="EMBL" id="JACAZH010000017">
    <property type="protein sequence ID" value="KAF7348381.1"/>
    <property type="molecule type" value="Genomic_DNA"/>
</dbReference>
<dbReference type="OrthoDB" id="3223806at2759"/>
<accession>A0A8H6XXW2</accession>
<dbReference type="PANTHER" id="PTHR48104:SF30">
    <property type="entry name" value="METACASPASE-1"/>
    <property type="match status" value="1"/>
</dbReference>
<feature type="domain" description="Peptidase C14 caspase" evidence="2">
    <location>
        <begin position="33"/>
        <end position="278"/>
    </location>
</feature>
<dbReference type="PANTHER" id="PTHR48104">
    <property type="entry name" value="METACASPASE-4"/>
    <property type="match status" value="1"/>
</dbReference>
<evidence type="ECO:0000313" key="4">
    <source>
        <dbReference type="Proteomes" id="UP000623467"/>
    </source>
</evidence>